<evidence type="ECO:0000313" key="10">
    <source>
        <dbReference type="Proteomes" id="UP000503540"/>
    </source>
</evidence>
<dbReference type="Pfam" id="PF13396">
    <property type="entry name" value="PLDc_N"/>
    <property type="match status" value="1"/>
</dbReference>
<evidence type="ECO:0000313" key="9">
    <source>
        <dbReference type="EMBL" id="QIS12493.1"/>
    </source>
</evidence>
<feature type="domain" description="Cardiolipin synthase N-terminal" evidence="8">
    <location>
        <begin position="12"/>
        <end position="57"/>
    </location>
</feature>
<feature type="transmembrane region" description="Helical" evidence="7">
    <location>
        <begin position="35"/>
        <end position="55"/>
    </location>
</feature>
<evidence type="ECO:0000256" key="4">
    <source>
        <dbReference type="ARBA" id="ARBA00022989"/>
    </source>
</evidence>
<sequence>MPYAFIGLLTLALWVYCLIDIITAPEPGIRHLPKVGWLLVVIFLPTVGALLWLFVGRPLHEGSGPRATTRYAEYDRPGRYVAQDPAADEEFLRGLRERAEQQRAEARRQEEARQRDLDARRERGEQV</sequence>
<accession>A0A6G9YHR9</accession>
<evidence type="ECO:0000256" key="5">
    <source>
        <dbReference type="ARBA" id="ARBA00023136"/>
    </source>
</evidence>
<name>A0A6G9YHR9_9NOCA</name>
<proteinExistence type="predicted"/>
<dbReference type="RefSeq" id="WP_167475172.1">
    <property type="nucleotide sequence ID" value="NZ_CP046172.1"/>
</dbReference>
<dbReference type="KEGG" id="nah:F5544_23160"/>
<protein>
    <recommendedName>
        <fullName evidence="8">Cardiolipin synthase N-terminal domain-containing protein</fullName>
    </recommendedName>
</protein>
<dbReference type="Proteomes" id="UP000503540">
    <property type="component" value="Chromosome"/>
</dbReference>
<keyword evidence="4 7" id="KW-1133">Transmembrane helix</keyword>
<keyword evidence="10" id="KW-1185">Reference proteome</keyword>
<evidence type="ECO:0000259" key="8">
    <source>
        <dbReference type="Pfam" id="PF13396"/>
    </source>
</evidence>
<gene>
    <name evidence="9" type="ORF">F5544_23160</name>
</gene>
<evidence type="ECO:0000256" key="1">
    <source>
        <dbReference type="ARBA" id="ARBA00004651"/>
    </source>
</evidence>
<dbReference type="GO" id="GO:0005886">
    <property type="term" value="C:plasma membrane"/>
    <property type="evidence" value="ECO:0007669"/>
    <property type="project" value="UniProtKB-SubCell"/>
</dbReference>
<evidence type="ECO:0000256" key="7">
    <source>
        <dbReference type="SAM" id="Phobius"/>
    </source>
</evidence>
<comment type="subcellular location">
    <subcellularLocation>
        <location evidence="1">Cell membrane</location>
        <topology evidence="1">Multi-pass membrane protein</topology>
    </subcellularLocation>
</comment>
<keyword evidence="3 7" id="KW-0812">Transmembrane</keyword>
<evidence type="ECO:0000256" key="6">
    <source>
        <dbReference type="SAM" id="MobiDB-lite"/>
    </source>
</evidence>
<organism evidence="9 10">
    <name type="scientific">Nocardia arthritidis</name>
    <dbReference type="NCBI Taxonomy" id="228602"/>
    <lineage>
        <taxon>Bacteria</taxon>
        <taxon>Bacillati</taxon>
        <taxon>Actinomycetota</taxon>
        <taxon>Actinomycetes</taxon>
        <taxon>Mycobacteriales</taxon>
        <taxon>Nocardiaceae</taxon>
        <taxon>Nocardia</taxon>
    </lineage>
</organism>
<dbReference type="EMBL" id="CP046172">
    <property type="protein sequence ID" value="QIS12493.1"/>
    <property type="molecule type" value="Genomic_DNA"/>
</dbReference>
<keyword evidence="5 7" id="KW-0472">Membrane</keyword>
<dbReference type="InterPro" id="IPR027379">
    <property type="entry name" value="CLS_N"/>
</dbReference>
<evidence type="ECO:0000256" key="3">
    <source>
        <dbReference type="ARBA" id="ARBA00022692"/>
    </source>
</evidence>
<feature type="region of interest" description="Disordered" evidence="6">
    <location>
        <begin position="102"/>
        <end position="127"/>
    </location>
</feature>
<reference evidence="9 10" key="1">
    <citation type="journal article" date="2019" name="ACS Chem. Biol.">
        <title>Identification and Mobilization of a Cryptic Antibiotic Biosynthesis Gene Locus from a Human-Pathogenic Nocardia Isolate.</title>
        <authorList>
            <person name="Herisse M."/>
            <person name="Ishida K."/>
            <person name="Porter J.L."/>
            <person name="Howden B."/>
            <person name="Hertweck C."/>
            <person name="Stinear T.P."/>
            <person name="Pidot S.J."/>
        </authorList>
    </citation>
    <scope>NUCLEOTIDE SEQUENCE [LARGE SCALE GENOMIC DNA]</scope>
    <source>
        <strain evidence="9 10">AUSMDU00012717</strain>
    </source>
</reference>
<keyword evidence="2" id="KW-1003">Cell membrane</keyword>
<evidence type="ECO:0000256" key="2">
    <source>
        <dbReference type="ARBA" id="ARBA00022475"/>
    </source>
</evidence>
<dbReference type="AlphaFoldDB" id="A0A6G9YHR9"/>